<keyword evidence="2" id="KW-1185">Reference proteome</keyword>
<protein>
    <submittedName>
        <fullName evidence="1">Uncharacterized protein</fullName>
    </submittedName>
</protein>
<gene>
    <name evidence="1" type="ORF">ANCDUO_22431</name>
</gene>
<reference evidence="1 2" key="1">
    <citation type="submission" date="2013-12" db="EMBL/GenBank/DDBJ databases">
        <title>Draft genome of the parsitic nematode Ancylostoma duodenale.</title>
        <authorList>
            <person name="Mitreva M."/>
        </authorList>
    </citation>
    <scope>NUCLEOTIDE SEQUENCE [LARGE SCALE GENOMIC DNA]</scope>
    <source>
        <strain evidence="1 2">Zhejiang</strain>
    </source>
</reference>
<proteinExistence type="predicted"/>
<dbReference type="AlphaFoldDB" id="A0A0C2FFW5"/>
<sequence length="54" mass="5676">MDAAVPPTQHCLTCLGIVTCVRTCSTIERSCGGGARLGRGIRRCCSVCHTSCAY</sequence>
<organism evidence="1 2">
    <name type="scientific">Ancylostoma duodenale</name>
    <dbReference type="NCBI Taxonomy" id="51022"/>
    <lineage>
        <taxon>Eukaryota</taxon>
        <taxon>Metazoa</taxon>
        <taxon>Ecdysozoa</taxon>
        <taxon>Nematoda</taxon>
        <taxon>Chromadorea</taxon>
        <taxon>Rhabditida</taxon>
        <taxon>Rhabditina</taxon>
        <taxon>Rhabditomorpha</taxon>
        <taxon>Strongyloidea</taxon>
        <taxon>Ancylostomatidae</taxon>
        <taxon>Ancylostomatinae</taxon>
        <taxon>Ancylostoma</taxon>
    </lineage>
</organism>
<dbReference type="Proteomes" id="UP000054047">
    <property type="component" value="Unassembled WGS sequence"/>
</dbReference>
<evidence type="ECO:0000313" key="1">
    <source>
        <dbReference type="EMBL" id="KIH47510.1"/>
    </source>
</evidence>
<name>A0A0C2FFW5_9BILA</name>
<accession>A0A0C2FFW5</accession>
<dbReference type="EMBL" id="KN767615">
    <property type="protein sequence ID" value="KIH47510.1"/>
    <property type="molecule type" value="Genomic_DNA"/>
</dbReference>
<evidence type="ECO:0000313" key="2">
    <source>
        <dbReference type="Proteomes" id="UP000054047"/>
    </source>
</evidence>